<dbReference type="EMBL" id="CP073767">
    <property type="protein sequence ID" value="UWZ55791.1"/>
    <property type="molecule type" value="Genomic_DNA"/>
</dbReference>
<dbReference type="KEGG" id="daur:Daura_06195"/>
<accession>A0A9Q9IHP4</accession>
<organism evidence="1 2">
    <name type="scientific">Dactylosporangium aurantiacum</name>
    <dbReference type="NCBI Taxonomy" id="35754"/>
    <lineage>
        <taxon>Bacteria</taxon>
        <taxon>Bacillati</taxon>
        <taxon>Actinomycetota</taxon>
        <taxon>Actinomycetes</taxon>
        <taxon>Micromonosporales</taxon>
        <taxon>Micromonosporaceae</taxon>
        <taxon>Dactylosporangium</taxon>
    </lineage>
</organism>
<dbReference type="OrthoDB" id="3297347at2"/>
<evidence type="ECO:0000313" key="1">
    <source>
        <dbReference type="EMBL" id="UWZ55791.1"/>
    </source>
</evidence>
<keyword evidence="2" id="KW-1185">Reference proteome</keyword>
<name>A0A9Q9IHP4_9ACTN</name>
<gene>
    <name evidence="1" type="ORF">Daura_06195</name>
</gene>
<evidence type="ECO:0000313" key="2">
    <source>
        <dbReference type="Proteomes" id="UP001058003"/>
    </source>
</evidence>
<proteinExistence type="predicted"/>
<dbReference type="Proteomes" id="UP001058003">
    <property type="component" value="Chromosome"/>
</dbReference>
<protein>
    <submittedName>
        <fullName evidence="1">Uncharacterized protein</fullName>
    </submittedName>
</protein>
<reference evidence="1" key="1">
    <citation type="submission" date="2021-04" db="EMBL/GenBank/DDBJ databases">
        <title>Dactylosporangium aurantiacum NRRL B-8018 full assembly.</title>
        <authorList>
            <person name="Hartkoorn R.C."/>
            <person name="Beaudoing E."/>
            <person name="Hot D."/>
        </authorList>
    </citation>
    <scope>NUCLEOTIDE SEQUENCE</scope>
    <source>
        <strain evidence="1">NRRL B-8018</strain>
    </source>
</reference>
<dbReference type="RefSeq" id="WP_033358571.1">
    <property type="nucleotide sequence ID" value="NZ_CP073767.1"/>
</dbReference>
<dbReference type="AlphaFoldDB" id="A0A9Q9IHP4"/>
<sequence>MLAPSWYLTDADWFGLLPDAPRLDNDSRDVIGNVARLFHDELGLSPAQTAAATHVILLAVEHLSDTITHLADQYDRTELARLICGLNLIQAHLT</sequence>